<reference evidence="1 2" key="1">
    <citation type="submission" date="2023-02" db="EMBL/GenBank/DDBJ databases">
        <title>Complete genome sequence of a novel bacterium Oceanimonas sp. NTOU-MSR1 isolated from marine coast sediment.</title>
        <authorList>
            <person name="Yang H.-T."/>
            <person name="Chen Y.-L."/>
            <person name="Ho Y.-N."/>
        </authorList>
    </citation>
    <scope>NUCLEOTIDE SEQUENCE [LARGE SCALE GENOMIC DNA]</scope>
    <source>
        <strain evidence="1 2">NTOU-MSR1</strain>
    </source>
</reference>
<dbReference type="EMBL" id="CP118224">
    <property type="protein sequence ID" value="WMC10181.1"/>
    <property type="molecule type" value="Genomic_DNA"/>
</dbReference>
<keyword evidence="2" id="KW-1185">Reference proteome</keyword>
<dbReference type="RefSeq" id="WP_306761386.1">
    <property type="nucleotide sequence ID" value="NZ_CP118224.1"/>
</dbReference>
<evidence type="ECO:0000313" key="2">
    <source>
        <dbReference type="Proteomes" id="UP001223802"/>
    </source>
</evidence>
<gene>
    <name evidence="1" type="ORF">PU634_13975</name>
</gene>
<dbReference type="KEGG" id="ope:PU634_13975"/>
<sequence>MDQDEYVIFAELDGACFEQIVASLQGRFARLQFGRQGDDWIWLEHRHGRMEIDTFYSTWLELKGRRRDYGLAREVLACLQPAWIEHIFQPPRVDVTR</sequence>
<protein>
    <submittedName>
        <fullName evidence="1">Uncharacterized protein</fullName>
    </submittedName>
</protein>
<evidence type="ECO:0000313" key="1">
    <source>
        <dbReference type="EMBL" id="WMC10181.1"/>
    </source>
</evidence>
<dbReference type="AlphaFoldDB" id="A0AA50QBJ4"/>
<proteinExistence type="predicted"/>
<organism evidence="1 2">
    <name type="scientific">Oceanimonas pelagia</name>
    <dbReference type="NCBI Taxonomy" id="3028314"/>
    <lineage>
        <taxon>Bacteria</taxon>
        <taxon>Pseudomonadati</taxon>
        <taxon>Pseudomonadota</taxon>
        <taxon>Gammaproteobacteria</taxon>
        <taxon>Aeromonadales</taxon>
        <taxon>Aeromonadaceae</taxon>
        <taxon>Oceanimonas</taxon>
    </lineage>
</organism>
<dbReference type="Proteomes" id="UP001223802">
    <property type="component" value="Chromosome"/>
</dbReference>
<name>A0AA50QBJ4_9GAMM</name>
<accession>A0AA50QBJ4</accession>